<gene>
    <name evidence="1" type="ORF">NSCI0253_LOCUS25137</name>
</gene>
<reference evidence="1" key="1">
    <citation type="submission" date="2021-01" db="EMBL/GenBank/DDBJ databases">
        <authorList>
            <person name="Corre E."/>
            <person name="Pelletier E."/>
            <person name="Niang G."/>
            <person name="Scheremetjew M."/>
            <person name="Finn R."/>
            <person name="Kale V."/>
            <person name="Holt S."/>
            <person name="Cochrane G."/>
            <person name="Meng A."/>
            <person name="Brown T."/>
            <person name="Cohen L."/>
        </authorList>
    </citation>
    <scope>NUCLEOTIDE SEQUENCE</scope>
</reference>
<proteinExistence type="predicted"/>
<evidence type="ECO:0000313" key="1">
    <source>
        <dbReference type="EMBL" id="CAD8850787.1"/>
    </source>
</evidence>
<sequence length="193" mass="21229">MLLEEPVEEESAGVTRVLGRSLTDGKEGYVTVKGNAGTVYAEASTKHYTVVREVALQKGFRSNSEVLRTLPEGEAIEVMEGPRAEKFDAVQRIRGRALSDGVEGWVTLKGENVRPWSPYYTALKGTPITEELASTDVKVLRELHEGEEVECLEGPVSDEANQMRLKGRALKDNVVGWITIRDSSDTKFLSCSA</sequence>
<organism evidence="1">
    <name type="scientific">Noctiluca scintillans</name>
    <name type="common">Sea sparkle</name>
    <name type="synonym">Red tide dinoflagellate</name>
    <dbReference type="NCBI Taxonomy" id="2966"/>
    <lineage>
        <taxon>Eukaryota</taxon>
        <taxon>Sar</taxon>
        <taxon>Alveolata</taxon>
        <taxon>Dinophyceae</taxon>
        <taxon>Noctilucales</taxon>
        <taxon>Noctilucaceae</taxon>
        <taxon>Noctiluca</taxon>
    </lineage>
</organism>
<dbReference type="EMBL" id="HBFQ01035616">
    <property type="protein sequence ID" value="CAD8850787.1"/>
    <property type="molecule type" value="Transcribed_RNA"/>
</dbReference>
<protein>
    <submittedName>
        <fullName evidence="1">Uncharacterized protein</fullName>
    </submittedName>
</protein>
<dbReference type="AlphaFoldDB" id="A0A7S1ADN2"/>
<accession>A0A7S1ADN2</accession>
<name>A0A7S1ADN2_NOCSC</name>